<keyword evidence="3" id="KW-1185">Reference proteome</keyword>
<comment type="caution">
    <text evidence="1">The sequence shown here is derived from an EMBL/GenBank/DDBJ whole genome shotgun (WGS) entry which is preliminary data.</text>
</comment>
<dbReference type="PROSITE" id="PS00213">
    <property type="entry name" value="LIPOCALIN"/>
    <property type="match status" value="1"/>
</dbReference>
<dbReference type="InterPro" id="IPR022272">
    <property type="entry name" value="Lipocalin_CS"/>
</dbReference>
<evidence type="ECO:0000313" key="3">
    <source>
        <dbReference type="Proteomes" id="UP001642409"/>
    </source>
</evidence>
<dbReference type="EMBL" id="CAXDID020000135">
    <property type="protein sequence ID" value="CAL6037044.1"/>
    <property type="molecule type" value="Genomic_DNA"/>
</dbReference>
<gene>
    <name evidence="1" type="ORF">HINF_LOCUS31626</name>
    <name evidence="2" type="ORF">HINF_LOCUS36704</name>
</gene>
<evidence type="ECO:0000313" key="1">
    <source>
        <dbReference type="EMBL" id="CAI9943981.1"/>
    </source>
</evidence>
<sequence length="447" mass="52435">MFNIAQDQHYLLVMNWTEKIDLNSFKSYRCYQFYCEIHINGVQNGYSIFNDYSILSKTKTLRFARCHLDLSKIQGEFDSMTLEQCECINEFVNCKNVNLKVIDSLISVEQIQSLQVRTHLHIVGSNIDYQKLHILNPLTINLTLQQSDQEINLSLLNWNFTSITFRLCQIIQTSFNIKANSICINNCEYSTESLESLDCETLSIFACRDKQLIQLPLKSKAIQKIAELRGCILDLSGVVQNWTELECYDCLLQKTNQINIQQHGSQQTKLQLKFCKLSDLNQLAGRWYSIWLDDCKLLAHQQPNQKIYSKSILLDTVNTQDFSCFQTQQFQVSNCTVKQFPIVSDFVQDQDSKQKLIIKNCILFKFSMFHFPIKSISFEGFKHYEYKLLYDRYIKSSNINERKKLNLFKRIENEQKRVQIKQTFVQNILISTQNIFDRILQLNCSSE</sequence>
<evidence type="ECO:0000313" key="2">
    <source>
        <dbReference type="EMBL" id="CAL6037044.1"/>
    </source>
</evidence>
<reference evidence="1" key="1">
    <citation type="submission" date="2023-06" db="EMBL/GenBank/DDBJ databases">
        <authorList>
            <person name="Kurt Z."/>
        </authorList>
    </citation>
    <scope>NUCLEOTIDE SEQUENCE</scope>
</reference>
<dbReference type="EMBL" id="CATOUU010000720">
    <property type="protein sequence ID" value="CAI9943981.1"/>
    <property type="molecule type" value="Genomic_DNA"/>
</dbReference>
<accession>A0AA86PQU4</accession>
<protein>
    <submittedName>
        <fullName evidence="1">Lipocalin family conserved site</fullName>
    </submittedName>
    <submittedName>
        <fullName evidence="2">Lipocalin_family conserved site</fullName>
    </submittedName>
</protein>
<proteinExistence type="predicted"/>
<reference evidence="2 3" key="2">
    <citation type="submission" date="2024-07" db="EMBL/GenBank/DDBJ databases">
        <authorList>
            <person name="Akdeniz Z."/>
        </authorList>
    </citation>
    <scope>NUCLEOTIDE SEQUENCE [LARGE SCALE GENOMIC DNA]</scope>
</reference>
<dbReference type="AlphaFoldDB" id="A0AA86PQU4"/>
<name>A0AA86PQU4_9EUKA</name>
<dbReference type="Proteomes" id="UP001642409">
    <property type="component" value="Unassembled WGS sequence"/>
</dbReference>
<organism evidence="1">
    <name type="scientific">Hexamita inflata</name>
    <dbReference type="NCBI Taxonomy" id="28002"/>
    <lineage>
        <taxon>Eukaryota</taxon>
        <taxon>Metamonada</taxon>
        <taxon>Diplomonadida</taxon>
        <taxon>Hexamitidae</taxon>
        <taxon>Hexamitinae</taxon>
        <taxon>Hexamita</taxon>
    </lineage>
</organism>